<evidence type="ECO:0000313" key="2">
    <source>
        <dbReference type="Proteomes" id="UP000248631"/>
    </source>
</evidence>
<accession>A0ABX9BYW1</accession>
<dbReference type="EMBL" id="JUGD01000022">
    <property type="protein sequence ID" value="RAM63115.1"/>
    <property type="molecule type" value="Genomic_DNA"/>
</dbReference>
<organism evidence="1 2">
    <name type="scientific">Herbaspirillum rubrisubalbicans</name>
    <dbReference type="NCBI Taxonomy" id="80842"/>
    <lineage>
        <taxon>Bacteria</taxon>
        <taxon>Pseudomonadati</taxon>
        <taxon>Pseudomonadota</taxon>
        <taxon>Betaproteobacteria</taxon>
        <taxon>Burkholderiales</taxon>
        <taxon>Oxalobacteraceae</taxon>
        <taxon>Herbaspirillum</taxon>
    </lineage>
</organism>
<sequence length="61" mass="7006">MKEHPIFMNGAMVRVTLAGDRKNTRRTKGLEYFSDNDPGNLRCVRVANPSVWVVEFRSIKP</sequence>
<name>A0ABX9BYW1_9BURK</name>
<dbReference type="Proteomes" id="UP000248631">
    <property type="component" value="Unassembled WGS sequence"/>
</dbReference>
<keyword evidence="2" id="KW-1185">Reference proteome</keyword>
<gene>
    <name evidence="1" type="ORF">RB24_17465</name>
</gene>
<proteinExistence type="predicted"/>
<evidence type="ECO:0008006" key="3">
    <source>
        <dbReference type="Google" id="ProtNLM"/>
    </source>
</evidence>
<protein>
    <recommendedName>
        <fullName evidence="3">Transposase</fullName>
    </recommendedName>
</protein>
<reference evidence="1 2" key="1">
    <citation type="submission" date="2014-12" db="EMBL/GenBank/DDBJ databases">
        <title>Complete genome sequence of Herbaspirillum rubrisubalbicans Os38.</title>
        <authorList>
            <person name="Chen M."/>
            <person name="An Q."/>
        </authorList>
    </citation>
    <scope>NUCLEOTIDE SEQUENCE [LARGE SCALE GENOMIC DNA]</scope>
    <source>
        <strain evidence="1 2">Os38</strain>
    </source>
</reference>
<comment type="caution">
    <text evidence="1">The sequence shown here is derived from an EMBL/GenBank/DDBJ whole genome shotgun (WGS) entry which is preliminary data.</text>
</comment>
<dbReference type="RefSeq" id="WP_112069171.1">
    <property type="nucleotide sequence ID" value="NZ_JUGD01000022.1"/>
</dbReference>
<evidence type="ECO:0000313" key="1">
    <source>
        <dbReference type="EMBL" id="RAM63115.1"/>
    </source>
</evidence>